<comment type="function">
    <text evidence="10">Catalyzes the reversible formation of acyl-phosphate (acyl-PO(4)) from acyl-[acyl-carrier-protein] (acyl-ACP). This enzyme utilizes acyl-ACP as fatty acyl donor, but not acyl-CoA.</text>
</comment>
<comment type="similarity">
    <text evidence="10">Belongs to the PlsX family.</text>
</comment>
<dbReference type="EC" id="2.3.1.274" evidence="8 10"/>
<evidence type="ECO:0000256" key="5">
    <source>
        <dbReference type="ARBA" id="ARBA00023098"/>
    </source>
</evidence>
<dbReference type="UniPathway" id="UPA00085"/>
<evidence type="ECO:0000256" key="8">
    <source>
        <dbReference type="ARBA" id="ARBA00024069"/>
    </source>
</evidence>
<proteinExistence type="inferred from homology"/>
<accession>A0A2Z3H9X8</accession>
<dbReference type="SUPFAM" id="SSF53659">
    <property type="entry name" value="Isocitrate/Isopropylmalate dehydrogenase-like"/>
    <property type="match status" value="1"/>
</dbReference>
<evidence type="ECO:0000256" key="1">
    <source>
        <dbReference type="ARBA" id="ARBA00001232"/>
    </source>
</evidence>
<dbReference type="Pfam" id="PF02504">
    <property type="entry name" value="FA_synthesis"/>
    <property type="match status" value="1"/>
</dbReference>
<dbReference type="Gene3D" id="3.40.718.10">
    <property type="entry name" value="Isopropylmalate Dehydrogenase"/>
    <property type="match status" value="1"/>
</dbReference>
<keyword evidence="2 10" id="KW-0963">Cytoplasm</keyword>
<keyword evidence="12" id="KW-1185">Reference proteome</keyword>
<keyword evidence="11" id="KW-0012">Acyltransferase</keyword>
<dbReference type="NCBIfam" id="TIGR00182">
    <property type="entry name" value="plsX"/>
    <property type="match status" value="1"/>
</dbReference>
<dbReference type="GO" id="GO:0005737">
    <property type="term" value="C:cytoplasm"/>
    <property type="evidence" value="ECO:0007669"/>
    <property type="project" value="UniProtKB-SubCell"/>
</dbReference>
<evidence type="ECO:0000256" key="10">
    <source>
        <dbReference type="HAMAP-Rule" id="MF_00019"/>
    </source>
</evidence>
<dbReference type="InterPro" id="IPR003664">
    <property type="entry name" value="FA_synthesis"/>
</dbReference>
<comment type="subcellular location">
    <subcellularLocation>
        <location evidence="10">Cytoplasm</location>
    </subcellularLocation>
    <text evidence="10">Associated with the membrane possibly through PlsY.</text>
</comment>
<dbReference type="AlphaFoldDB" id="A0A2Z3H9X8"/>
<dbReference type="PANTHER" id="PTHR30100">
    <property type="entry name" value="FATTY ACID/PHOSPHOLIPID SYNTHESIS PROTEIN PLSX"/>
    <property type="match status" value="1"/>
</dbReference>
<keyword evidence="7 10" id="KW-1208">Phospholipid metabolism</keyword>
<dbReference type="OrthoDB" id="9806408at2"/>
<dbReference type="InterPro" id="IPR012281">
    <property type="entry name" value="Phospholipid_synth_PlsX-like"/>
</dbReference>
<dbReference type="GO" id="GO:0006633">
    <property type="term" value="P:fatty acid biosynthetic process"/>
    <property type="evidence" value="ECO:0007669"/>
    <property type="project" value="UniProtKB-UniRule"/>
</dbReference>
<evidence type="ECO:0000256" key="7">
    <source>
        <dbReference type="ARBA" id="ARBA00023264"/>
    </source>
</evidence>
<evidence type="ECO:0000256" key="3">
    <source>
        <dbReference type="ARBA" id="ARBA00022516"/>
    </source>
</evidence>
<dbReference type="HAMAP" id="MF_00019">
    <property type="entry name" value="PlsX"/>
    <property type="match status" value="1"/>
</dbReference>
<dbReference type="GO" id="GO:0043811">
    <property type="term" value="F:phosphate:acyl-[acyl carrier protein] acyltransferase activity"/>
    <property type="evidence" value="ECO:0007669"/>
    <property type="project" value="UniProtKB-UniRule"/>
</dbReference>
<keyword evidence="3 10" id="KW-0444">Lipid biosynthesis</keyword>
<comment type="subunit">
    <text evidence="9 10">Homodimer. Probably interacts with PlsY.</text>
</comment>
<evidence type="ECO:0000313" key="12">
    <source>
        <dbReference type="Proteomes" id="UP000245802"/>
    </source>
</evidence>
<keyword evidence="5 10" id="KW-0443">Lipid metabolism</keyword>
<keyword evidence="4 10" id="KW-0808">Transferase</keyword>
<dbReference type="KEGG" id="gog:C1280_27870"/>
<dbReference type="PIRSF" id="PIRSF002465">
    <property type="entry name" value="Phsphlp_syn_PlsX"/>
    <property type="match status" value="1"/>
</dbReference>
<evidence type="ECO:0000256" key="9">
    <source>
        <dbReference type="ARBA" id="ARBA00046608"/>
    </source>
</evidence>
<evidence type="ECO:0000256" key="6">
    <source>
        <dbReference type="ARBA" id="ARBA00023209"/>
    </source>
</evidence>
<dbReference type="Proteomes" id="UP000245802">
    <property type="component" value="Chromosome"/>
</dbReference>
<organism evidence="11 12">
    <name type="scientific">Gemmata obscuriglobus</name>
    <dbReference type="NCBI Taxonomy" id="114"/>
    <lineage>
        <taxon>Bacteria</taxon>
        <taxon>Pseudomonadati</taxon>
        <taxon>Planctomycetota</taxon>
        <taxon>Planctomycetia</taxon>
        <taxon>Gemmatales</taxon>
        <taxon>Gemmataceae</taxon>
        <taxon>Gemmata</taxon>
    </lineage>
</organism>
<dbReference type="EMBL" id="CP025958">
    <property type="protein sequence ID" value="AWM40426.1"/>
    <property type="molecule type" value="Genomic_DNA"/>
</dbReference>
<dbReference type="GO" id="GO:0008654">
    <property type="term" value="P:phospholipid biosynthetic process"/>
    <property type="evidence" value="ECO:0007669"/>
    <property type="project" value="UniProtKB-KW"/>
</dbReference>
<sequence>MRIALDAMGGDHGPAPNVGGAALALASNPDLTVVLVGDQGQLDPLLAASPLPAGRVEVVHAAQVVEMKEKPAEALRRKPDASVFRAWKLLAEGNVDGLVSAGNTGAVVAGGVLSRRFLPGVHKPGIATVMPTAKGRCVIMDVGANVFPKPRHLLQYGAMGSVFAKHVLNIEKPSLGLMNVGEEEGKGHELVQKTYELFRNSPLSERFVGNIEGRDIHRGAVDVVVTDGFTGNVVLKLSEGVLEFVVGLISHEVIGTLSAERDQAALALKTLLAKYHYSAVGGAPLLGVEGVCIICHGSSKDKAIASALGVAALNVRVKLNEKIVAELAALPKGDE</sequence>
<dbReference type="RefSeq" id="WP_010045161.1">
    <property type="nucleotide sequence ID" value="NZ_CP025958.1"/>
</dbReference>
<evidence type="ECO:0000256" key="2">
    <source>
        <dbReference type="ARBA" id="ARBA00022490"/>
    </source>
</evidence>
<dbReference type="PANTHER" id="PTHR30100:SF1">
    <property type="entry name" value="PHOSPHATE ACYLTRANSFERASE"/>
    <property type="match status" value="1"/>
</dbReference>
<evidence type="ECO:0000313" key="11">
    <source>
        <dbReference type="EMBL" id="AWM40426.1"/>
    </source>
</evidence>
<gene>
    <name evidence="10" type="primary">plsX</name>
    <name evidence="11" type="ORF">C1280_27870</name>
</gene>
<comment type="catalytic activity">
    <reaction evidence="1 10">
        <text>a fatty acyl-[ACP] + phosphate = an acyl phosphate + holo-[ACP]</text>
        <dbReference type="Rhea" id="RHEA:42292"/>
        <dbReference type="Rhea" id="RHEA-COMP:9685"/>
        <dbReference type="Rhea" id="RHEA-COMP:14125"/>
        <dbReference type="ChEBI" id="CHEBI:43474"/>
        <dbReference type="ChEBI" id="CHEBI:59918"/>
        <dbReference type="ChEBI" id="CHEBI:64479"/>
        <dbReference type="ChEBI" id="CHEBI:138651"/>
        <dbReference type="EC" id="2.3.1.274"/>
    </reaction>
</comment>
<evidence type="ECO:0000256" key="4">
    <source>
        <dbReference type="ARBA" id="ARBA00022679"/>
    </source>
</evidence>
<reference evidence="11 12" key="1">
    <citation type="submission" date="2018-01" db="EMBL/GenBank/DDBJ databases">
        <title>G. obscuriglobus.</title>
        <authorList>
            <person name="Franke J."/>
            <person name="Blomberg W."/>
            <person name="Selmecki A."/>
        </authorList>
    </citation>
    <scope>NUCLEOTIDE SEQUENCE [LARGE SCALE GENOMIC DNA]</scope>
    <source>
        <strain evidence="11 12">DSM 5831</strain>
    </source>
</reference>
<name>A0A2Z3H9X8_9BACT</name>
<protein>
    <recommendedName>
        <fullName evidence="8 10">Phosphate acyltransferase</fullName>
        <ecNumber evidence="8 10">2.3.1.274</ecNumber>
    </recommendedName>
    <alternativeName>
        <fullName evidence="10">Acyl-ACP phosphotransacylase</fullName>
    </alternativeName>
    <alternativeName>
        <fullName evidence="10">Acyl-[acyl-carrier-protein]--phosphate acyltransferase</fullName>
    </alternativeName>
    <alternativeName>
        <fullName evidence="10">Phosphate-acyl-ACP acyltransferase</fullName>
    </alternativeName>
</protein>
<keyword evidence="6 10" id="KW-0594">Phospholipid biosynthesis</keyword>
<comment type="pathway">
    <text evidence="10">Lipid metabolism; phospholipid metabolism.</text>
</comment>